<proteinExistence type="predicted"/>
<dbReference type="AlphaFoldDB" id="A0A7M7GGT3"/>
<evidence type="ECO:0000256" key="4">
    <source>
        <dbReference type="ARBA" id="ARBA00023136"/>
    </source>
</evidence>
<gene>
    <name evidence="9" type="primary">100679626</name>
</gene>
<dbReference type="KEGG" id="nvi:100679626"/>
<dbReference type="GO" id="GO:0030178">
    <property type="term" value="P:negative regulation of Wnt signaling pathway"/>
    <property type="evidence" value="ECO:0007669"/>
    <property type="project" value="InterPro"/>
</dbReference>
<feature type="chain" id="PRO_5029453003" description="APCDD1 domain-containing protein" evidence="7">
    <location>
        <begin position="32"/>
        <end position="678"/>
    </location>
</feature>
<dbReference type="InterPro" id="IPR029405">
    <property type="entry name" value="APCDD1_dom"/>
</dbReference>
<keyword evidence="10" id="KW-1185">Reference proteome</keyword>
<organism evidence="9 10">
    <name type="scientific">Nasonia vitripennis</name>
    <name type="common">Parasitic wasp</name>
    <dbReference type="NCBI Taxonomy" id="7425"/>
    <lineage>
        <taxon>Eukaryota</taxon>
        <taxon>Metazoa</taxon>
        <taxon>Ecdysozoa</taxon>
        <taxon>Arthropoda</taxon>
        <taxon>Hexapoda</taxon>
        <taxon>Insecta</taxon>
        <taxon>Pterygota</taxon>
        <taxon>Neoptera</taxon>
        <taxon>Endopterygota</taxon>
        <taxon>Hymenoptera</taxon>
        <taxon>Apocrita</taxon>
        <taxon>Proctotrupomorpha</taxon>
        <taxon>Chalcidoidea</taxon>
        <taxon>Pteromalidae</taxon>
        <taxon>Pteromalinae</taxon>
        <taxon>Nasonia</taxon>
    </lineage>
</organism>
<dbReference type="InterPro" id="IPR042425">
    <property type="entry name" value="APCDD1"/>
</dbReference>
<dbReference type="Pfam" id="PF14921">
    <property type="entry name" value="APCDDC"/>
    <property type="match status" value="2"/>
</dbReference>
<dbReference type="OrthoDB" id="5985602at2759"/>
<reference evidence="9" key="1">
    <citation type="submission" date="2021-01" db="UniProtKB">
        <authorList>
            <consortium name="EnsemblMetazoa"/>
        </authorList>
    </citation>
    <scope>IDENTIFICATION</scope>
</reference>
<evidence type="ECO:0000256" key="1">
    <source>
        <dbReference type="ARBA" id="ARBA00004167"/>
    </source>
</evidence>
<keyword evidence="4" id="KW-0472">Membrane</keyword>
<dbReference type="InParanoid" id="A0A7M7GGT3"/>
<feature type="signal peptide" evidence="7">
    <location>
        <begin position="1"/>
        <end position="31"/>
    </location>
</feature>
<keyword evidence="5" id="KW-0325">Glycoprotein</keyword>
<evidence type="ECO:0000256" key="5">
    <source>
        <dbReference type="ARBA" id="ARBA00023180"/>
    </source>
</evidence>
<keyword evidence="3 7" id="KW-0732">Signal</keyword>
<dbReference type="GO" id="GO:0017147">
    <property type="term" value="F:Wnt-protein binding"/>
    <property type="evidence" value="ECO:0007669"/>
    <property type="project" value="InterPro"/>
</dbReference>
<dbReference type="SMART" id="SM01352">
    <property type="entry name" value="APCDDC"/>
    <property type="match status" value="1"/>
</dbReference>
<accession>A0A7M7GGT3</accession>
<feature type="domain" description="APCDD1" evidence="8">
    <location>
        <begin position="40"/>
        <end position="314"/>
    </location>
</feature>
<comment type="subcellular location">
    <subcellularLocation>
        <location evidence="1">Membrane</location>
        <topology evidence="1">Single-pass membrane protein</topology>
    </subcellularLocation>
</comment>
<dbReference type="OMA" id="WHSERCE"/>
<feature type="region of interest" description="Disordered" evidence="6">
    <location>
        <begin position="193"/>
        <end position="216"/>
    </location>
</feature>
<evidence type="ECO:0000259" key="8">
    <source>
        <dbReference type="SMART" id="SM01352"/>
    </source>
</evidence>
<dbReference type="PANTHER" id="PTHR31021:SF1">
    <property type="entry name" value="CHROMOSOME UNDETERMINED SCAFFOLD_56, WHOLE GENOME SHOTGUN SEQUENCE"/>
    <property type="match status" value="1"/>
</dbReference>
<keyword evidence="2" id="KW-0812">Transmembrane</keyword>
<name>A0A7M7GGT3_NASVI</name>
<evidence type="ECO:0000256" key="3">
    <source>
        <dbReference type="ARBA" id="ARBA00022729"/>
    </source>
</evidence>
<dbReference type="Proteomes" id="UP000002358">
    <property type="component" value="Chromosome 5"/>
</dbReference>
<evidence type="ECO:0000313" key="10">
    <source>
        <dbReference type="Proteomes" id="UP000002358"/>
    </source>
</evidence>
<dbReference type="PANTHER" id="PTHR31021">
    <property type="entry name" value="ADENOMATOSIS POLYPOSIS COLI DOWN-REGULATED 1"/>
    <property type="match status" value="1"/>
</dbReference>
<sequence length="678" mass="75921">MGVARCERMKQKILVVAAAVLLCSLIGTAQALWDAGEEDQCDFAVREIMNEDRATVVDESPSRLHAVWISQECEIRAGPEFVIRKYIFFENGTFQLMRHYYAEESCSIATHSVTARGQIKILGSSLAAPGASEARYQLDTVHVSPLNRQVAHKLSHRVNVSCGPQPRWRPYMAQLIYERAPERGPLTWHAAPRFNSLHGNSGHHQHQQPQQRRSLEVSRSVDCLSPLGIDFDELKLLRVQSRPTGFRSAAFGGSEKPRVELFLGELPPDQASKRSHRPTSLQPTALLRTDTIHNCPICGAISRGTENSPPLLHEVVALPALIGGSWISPSCESHPGGVWLRRQLRIYAGDKLWTGRWDYFSDSRCNNFLYGITAAGSYVQRARRHRRHDVDVGNDDNDLLEMEVLSRSKRQADRDAERSKKSVAEWLTDKLAKDLYDIYTEEKSRQHLRPPSSEEIREALHRGKVSPDEIDPSVFPVPVVGNNELPRDKRSVDEVDYYRQLLQSAQPSMAESFAAMLRGNQRREETTKRPLQSVTPTGTTELDLHVAESILIAGDVNLARRCGAALHDGTPKSSRLASWPASCVPHSLDAPSTLGLRARVSVDWYGQYTLLLGSRDKSLWDAPLMQCGPTSMKNPLLRSHLRRSVGLRFGILFNSASRSATGGFWTAMLVLVLAWLRC</sequence>
<evidence type="ECO:0000313" key="9">
    <source>
        <dbReference type="EnsemblMetazoa" id="XP_003425324"/>
    </source>
</evidence>
<protein>
    <recommendedName>
        <fullName evidence="8">APCDD1 domain-containing protein</fullName>
    </recommendedName>
</protein>
<evidence type="ECO:0000256" key="7">
    <source>
        <dbReference type="SAM" id="SignalP"/>
    </source>
</evidence>
<dbReference type="GO" id="GO:0005886">
    <property type="term" value="C:plasma membrane"/>
    <property type="evidence" value="ECO:0007669"/>
    <property type="project" value="InterPro"/>
</dbReference>
<dbReference type="EnsemblMetazoa" id="XM_003425276">
    <property type="protein sequence ID" value="XP_003425324"/>
    <property type="gene ID" value="LOC100679626"/>
</dbReference>
<evidence type="ECO:0000256" key="6">
    <source>
        <dbReference type="SAM" id="MobiDB-lite"/>
    </source>
</evidence>
<evidence type="ECO:0000256" key="2">
    <source>
        <dbReference type="ARBA" id="ARBA00022692"/>
    </source>
</evidence>